<proteinExistence type="predicted"/>
<comment type="caution">
    <text evidence="2">The sequence shown here is derived from an EMBL/GenBank/DDBJ whole genome shotgun (WGS) entry which is preliminary data.</text>
</comment>
<protein>
    <recommendedName>
        <fullName evidence="4">TRASH domain-containing protein</fullName>
    </recommendedName>
</protein>
<name>A0A5M9GR65_9SPHI</name>
<gene>
    <name evidence="2" type="ORF">F1649_20195</name>
</gene>
<evidence type="ECO:0008006" key="4">
    <source>
        <dbReference type="Google" id="ProtNLM"/>
    </source>
</evidence>
<evidence type="ECO:0000256" key="1">
    <source>
        <dbReference type="SAM" id="SignalP"/>
    </source>
</evidence>
<feature type="chain" id="PRO_5024373557" description="TRASH domain-containing protein" evidence="1">
    <location>
        <begin position="27"/>
        <end position="141"/>
    </location>
</feature>
<dbReference type="AlphaFoldDB" id="A0A5M9GR65"/>
<feature type="signal peptide" evidence="1">
    <location>
        <begin position="1"/>
        <end position="26"/>
    </location>
</feature>
<accession>A0A5M9GR65</accession>
<keyword evidence="3" id="KW-1185">Reference proteome</keyword>
<dbReference type="RefSeq" id="WP_141814136.1">
    <property type="nucleotide sequence ID" value="NZ_VFPL01000001.1"/>
</dbReference>
<keyword evidence="1" id="KW-0732">Signal</keyword>
<dbReference type="EMBL" id="VWNE01000044">
    <property type="protein sequence ID" value="KAA8476255.1"/>
    <property type="molecule type" value="Genomic_DNA"/>
</dbReference>
<dbReference type="Proteomes" id="UP000322918">
    <property type="component" value="Unassembled WGS sequence"/>
</dbReference>
<reference evidence="2 3" key="1">
    <citation type="submission" date="2019-09" db="EMBL/GenBank/DDBJ databases">
        <title>Pararcticibacter amylolyticus gen. nov., sp. nov., isolated from a rottenly hemp rope, and reclassification of Pedobacter tournemirensis as Pararcticibacter tournemirensis comb. nov.</title>
        <authorList>
            <person name="Cai Y."/>
        </authorList>
    </citation>
    <scope>NUCLEOTIDE SEQUENCE [LARGE SCALE GENOMIC DNA]</scope>
    <source>
        <strain evidence="2 3">TF5-37.2-LB10</strain>
    </source>
</reference>
<dbReference type="OrthoDB" id="1122197at2"/>
<evidence type="ECO:0000313" key="3">
    <source>
        <dbReference type="Proteomes" id="UP000322918"/>
    </source>
</evidence>
<organism evidence="2 3">
    <name type="scientific">Arcticibacter tournemirensis</name>
    <dbReference type="NCBI Taxonomy" id="699437"/>
    <lineage>
        <taxon>Bacteria</taxon>
        <taxon>Pseudomonadati</taxon>
        <taxon>Bacteroidota</taxon>
        <taxon>Sphingobacteriia</taxon>
        <taxon>Sphingobacteriales</taxon>
        <taxon>Sphingobacteriaceae</taxon>
        <taxon>Arcticibacter</taxon>
    </lineage>
</organism>
<sequence>MKVTRTIAGVMLFVLLFFSCSPERHAKNNHDLSKGTPVNAFATDVRKIEASKVCMVNDKYMNTDQIAIEVDGKIYYGCCQACINTIRDNQASHMAKDPQTNEQVDKATAFIVVEPGSKDEVLYFKSLENAQKYFSRHYNGG</sequence>
<evidence type="ECO:0000313" key="2">
    <source>
        <dbReference type="EMBL" id="KAA8476255.1"/>
    </source>
</evidence>
<dbReference type="PROSITE" id="PS51257">
    <property type="entry name" value="PROKAR_LIPOPROTEIN"/>
    <property type="match status" value="1"/>
</dbReference>